<dbReference type="AlphaFoldDB" id="A0A7W6VR39"/>
<name>A0A7W6VR39_9HYPH</name>
<sequence length="216" mass="24047">MTENEVADRVPEPVIDLLEMVHVYMEKRDLDALLPGKLGQGEIETAPVQETGEVIVIGGKPSFRPAPLQLLVEEDVVRHIPFGADKARIAGRIDEIASPRPQIADRSVRSNNAKFRCIIRLGFDCAQKYFISRRQVVGMDAVEPDDIERRFRNAINQLELLVPARLFFCDVVLPDSDAGCLKRQTKLAKQVLKLDIRSGSFAAQGALAVSFARMSH</sequence>
<proteinExistence type="predicted"/>
<comment type="caution">
    <text evidence="1">The sequence shown here is derived from an EMBL/GenBank/DDBJ whole genome shotgun (WGS) entry which is preliminary data.</text>
</comment>
<reference evidence="1 2" key="1">
    <citation type="submission" date="2020-08" db="EMBL/GenBank/DDBJ databases">
        <title>Genomic Encyclopedia of Type Strains, Phase IV (KMG-V): Genome sequencing to study the core and pangenomes of soil and plant-associated prokaryotes.</title>
        <authorList>
            <person name="Whitman W."/>
        </authorList>
    </citation>
    <scope>NUCLEOTIDE SEQUENCE [LARGE SCALE GENOMIC DNA]</scope>
    <source>
        <strain evidence="1 2">SEMIA 4074</strain>
    </source>
</reference>
<dbReference type="Proteomes" id="UP000524492">
    <property type="component" value="Unassembled WGS sequence"/>
</dbReference>
<keyword evidence="2" id="KW-1185">Reference proteome</keyword>
<evidence type="ECO:0000313" key="2">
    <source>
        <dbReference type="Proteomes" id="UP000524492"/>
    </source>
</evidence>
<accession>A0A7W6VR39</accession>
<gene>
    <name evidence="1" type="ORF">GGD53_004802</name>
</gene>
<evidence type="ECO:0000313" key="1">
    <source>
        <dbReference type="EMBL" id="MBB4194622.1"/>
    </source>
</evidence>
<protein>
    <submittedName>
        <fullName evidence="1">Uncharacterized protein</fullName>
    </submittedName>
</protein>
<organism evidence="1 2">
    <name type="scientific">Rhizobium aethiopicum</name>
    <dbReference type="NCBI Taxonomy" id="1138170"/>
    <lineage>
        <taxon>Bacteria</taxon>
        <taxon>Pseudomonadati</taxon>
        <taxon>Pseudomonadota</taxon>
        <taxon>Alphaproteobacteria</taxon>
        <taxon>Hyphomicrobiales</taxon>
        <taxon>Rhizobiaceae</taxon>
        <taxon>Rhizobium/Agrobacterium group</taxon>
        <taxon>Rhizobium</taxon>
    </lineage>
</organism>
<dbReference type="EMBL" id="JACIFV010000021">
    <property type="protein sequence ID" value="MBB4194622.1"/>
    <property type="molecule type" value="Genomic_DNA"/>
</dbReference>